<dbReference type="Proteomes" id="UP000309215">
    <property type="component" value="Unassembled WGS sequence"/>
</dbReference>
<dbReference type="SUPFAM" id="SSF82714">
    <property type="entry name" value="Multidrug efflux transporter AcrB TolC docking domain, DN and DC subdomains"/>
    <property type="match status" value="2"/>
</dbReference>
<dbReference type="Pfam" id="PF00873">
    <property type="entry name" value="ACR_tran"/>
    <property type="match status" value="1"/>
</dbReference>
<keyword evidence="1" id="KW-1133">Transmembrane helix</keyword>
<feature type="transmembrane region" description="Helical" evidence="1">
    <location>
        <begin position="953"/>
        <end position="970"/>
    </location>
</feature>
<feature type="transmembrane region" description="Helical" evidence="1">
    <location>
        <begin position="360"/>
        <end position="379"/>
    </location>
</feature>
<dbReference type="InterPro" id="IPR027463">
    <property type="entry name" value="AcrB_DN_DC_subdom"/>
</dbReference>
<dbReference type="InterPro" id="IPR001036">
    <property type="entry name" value="Acrflvin-R"/>
</dbReference>
<comment type="caution">
    <text evidence="2">The sequence shown here is derived from an EMBL/GenBank/DDBJ whole genome shotgun (WGS) entry which is preliminary data.</text>
</comment>
<feature type="transmembrane region" description="Helical" evidence="1">
    <location>
        <begin position="903"/>
        <end position="925"/>
    </location>
</feature>
<proteinExistence type="predicted"/>
<dbReference type="RefSeq" id="WP_136933717.1">
    <property type="nucleotide sequence ID" value="NZ_SSMQ01000053.1"/>
</dbReference>
<protein>
    <submittedName>
        <fullName evidence="2">Efflux RND transporter permease subunit</fullName>
    </submittedName>
</protein>
<dbReference type="AlphaFoldDB" id="A0A4U1IYK7"/>
<dbReference type="GO" id="GO:0042910">
    <property type="term" value="F:xenobiotic transmembrane transporter activity"/>
    <property type="evidence" value="ECO:0007669"/>
    <property type="project" value="TreeGrafter"/>
</dbReference>
<dbReference type="Gene3D" id="3.30.70.1320">
    <property type="entry name" value="Multidrug efflux transporter AcrB pore domain like"/>
    <property type="match status" value="1"/>
</dbReference>
<gene>
    <name evidence="2" type="ORF">E8A74_36505</name>
</gene>
<keyword evidence="3" id="KW-1185">Reference proteome</keyword>
<organism evidence="2 3">
    <name type="scientific">Polyangium fumosum</name>
    <dbReference type="NCBI Taxonomy" id="889272"/>
    <lineage>
        <taxon>Bacteria</taxon>
        <taxon>Pseudomonadati</taxon>
        <taxon>Myxococcota</taxon>
        <taxon>Polyangia</taxon>
        <taxon>Polyangiales</taxon>
        <taxon>Polyangiaceae</taxon>
        <taxon>Polyangium</taxon>
    </lineage>
</organism>
<dbReference type="PRINTS" id="PR00702">
    <property type="entry name" value="ACRIFLAVINRP"/>
</dbReference>
<keyword evidence="1" id="KW-0812">Transmembrane</keyword>
<dbReference type="EMBL" id="SSMQ01000053">
    <property type="protein sequence ID" value="TKC99749.1"/>
    <property type="molecule type" value="Genomic_DNA"/>
</dbReference>
<accession>A0A4U1IYK7</accession>
<dbReference type="Gene3D" id="3.30.2090.10">
    <property type="entry name" value="Multidrug efflux transporter AcrB TolC docking domain, DN and DC subdomains"/>
    <property type="match status" value="2"/>
</dbReference>
<evidence type="ECO:0000256" key="1">
    <source>
        <dbReference type="SAM" id="Phobius"/>
    </source>
</evidence>
<dbReference type="SUPFAM" id="SSF82866">
    <property type="entry name" value="Multidrug efflux transporter AcrB transmembrane domain"/>
    <property type="match status" value="2"/>
</dbReference>
<evidence type="ECO:0000313" key="2">
    <source>
        <dbReference type="EMBL" id="TKC99749.1"/>
    </source>
</evidence>
<feature type="transmembrane region" description="Helical" evidence="1">
    <location>
        <begin position="385"/>
        <end position="405"/>
    </location>
</feature>
<reference evidence="2 3" key="1">
    <citation type="submission" date="2019-04" db="EMBL/GenBank/DDBJ databases">
        <authorList>
            <person name="Li Y."/>
            <person name="Wang J."/>
        </authorList>
    </citation>
    <scope>NUCLEOTIDE SEQUENCE [LARGE SCALE GENOMIC DNA]</scope>
    <source>
        <strain evidence="2 3">DSM 14668</strain>
    </source>
</reference>
<evidence type="ECO:0000313" key="3">
    <source>
        <dbReference type="Proteomes" id="UP000309215"/>
    </source>
</evidence>
<feature type="transmembrane region" description="Helical" evidence="1">
    <location>
        <begin position="982"/>
        <end position="1008"/>
    </location>
</feature>
<dbReference type="Gene3D" id="3.30.70.1430">
    <property type="entry name" value="Multidrug efflux transporter AcrB pore domain"/>
    <property type="match status" value="2"/>
</dbReference>
<dbReference type="PANTHER" id="PTHR32063">
    <property type="match status" value="1"/>
</dbReference>
<name>A0A4U1IYK7_9BACT</name>
<keyword evidence="1" id="KW-0472">Membrane</keyword>
<dbReference type="SUPFAM" id="SSF82693">
    <property type="entry name" value="Multidrug efflux transporter AcrB pore domain, PN1, PN2, PC1 and PC2 subdomains"/>
    <property type="match status" value="3"/>
</dbReference>
<dbReference type="GO" id="GO:0005886">
    <property type="term" value="C:plasma membrane"/>
    <property type="evidence" value="ECO:0007669"/>
    <property type="project" value="TreeGrafter"/>
</dbReference>
<feature type="transmembrane region" description="Helical" evidence="1">
    <location>
        <begin position="335"/>
        <end position="353"/>
    </location>
</feature>
<dbReference type="Gene3D" id="1.20.1640.10">
    <property type="entry name" value="Multidrug efflux transporter AcrB transmembrane domain"/>
    <property type="match status" value="2"/>
</dbReference>
<dbReference type="Gene3D" id="3.30.70.1440">
    <property type="entry name" value="Multidrug efflux transporter AcrB pore domain"/>
    <property type="match status" value="1"/>
</dbReference>
<feature type="transmembrane region" description="Helical" evidence="1">
    <location>
        <begin position="461"/>
        <end position="480"/>
    </location>
</feature>
<feature type="transmembrane region" description="Helical" evidence="1">
    <location>
        <begin position="12"/>
        <end position="32"/>
    </location>
</feature>
<feature type="transmembrane region" description="Helical" evidence="1">
    <location>
        <begin position="430"/>
        <end position="455"/>
    </location>
</feature>
<feature type="transmembrane region" description="Helical" evidence="1">
    <location>
        <begin position="850"/>
        <end position="867"/>
    </location>
</feature>
<dbReference type="OrthoDB" id="9807612at2"/>
<feature type="transmembrane region" description="Helical" evidence="1">
    <location>
        <begin position="874"/>
        <end position="897"/>
    </location>
</feature>
<dbReference type="PANTHER" id="PTHR32063:SF0">
    <property type="entry name" value="SWARMING MOTILITY PROTEIN SWRC"/>
    <property type="match status" value="1"/>
</dbReference>
<sequence length="1032" mass="112142">MNLSAIAIKRPVFTVMVAMALLVLGVVGYQRLGTDLFPDVSFPVASVTIVYPGASPAEIETQISKPIEDAVVSLNGIDRVRSFSREGVSTTVVIFKLDVDIQEAAQLVRERVAQARFKLPKDIEEPVISRLDTGAAPVLVYTLRGKRSLSQIRDFADDVIRPSLEQVDGVAAVNIRGGAEREVKVLLDRARIDALGVQPSQIVAAIRGANLTVPAGRYEQGTREISVRAMGELEAVDTLRDLVVSMARDGSSVRLRDVADVQDAFEDMRTRIRVNNEEAVAFEVVKQSGRNTVEICQGIRTRLATLEKQFPEDLKTSLIMDQSTFIEENAHEVQIAIWFGGAMAILIILIFMLDLRSTLISAVALPTSVVATFFLMYVLGFTLNMMTLLGLSLAIGLLIDDAVVVRENIFKHLERGEPPMEAALNGTKEIALSVLATTLTIVAVFVPVAFMGGIVGQFFRQFGLTVSGAVLVSLFVAFTLDPMLSSRFSKSLEHGAKDPFAWLKRPFEWVFRAMDDSYRGLLGWVVKHKLVVGLLAFGTLIGSGQLMALMGSDFVNPEDRGEMMVEIELPAGTSLDELAVQSLEAEKKLLAHPQIKTLYVTLGPGGEVNKAHYRILTTKKHERSMHIDHIKDEVRAIAKSVPGANVVITDPEFVEGAGVQAPIMILVRGDSYDDIRALADQVAGALQTTVGVTDVQVKFSPGKPEMRVKVDRQRAADQGISVAQVAMTLRTAIEGEEASKLRQGKDEVPIRVQMREEDRASPAELSRLTLWSPRGAVALADIARLEMGEGPQVIEREDRQRQIAVWASPRGRSLGEIVGELMPKIDTLQKPKGTSLAYDGQIEQMNDTNSSMGTALLLAVIFIYLVLASQFESFIHPLTIMMTLPLALVGAILGLFLMDTSMAMGAMIGIILLMGLVTKNAILLVDRAIVRVRENNETPLQAILEAGPERLRPILMTSAAMVLGMLPTALSNGEGSEFRAPMAIAVIGGVVSSTLLSLIVIPALYLAIENAKAWLRARGIVKGDAEPAPAAE</sequence>
<feature type="transmembrane region" description="Helical" evidence="1">
    <location>
        <begin position="530"/>
        <end position="550"/>
    </location>
</feature>